<dbReference type="Proteomes" id="UP000494206">
    <property type="component" value="Unassembled WGS sequence"/>
</dbReference>
<reference evidence="2 3" key="1">
    <citation type="submission" date="2020-04" db="EMBL/GenBank/DDBJ databases">
        <authorList>
            <person name="Laetsch R D."/>
            <person name="Stevens L."/>
            <person name="Kumar S."/>
            <person name="Blaxter L. M."/>
        </authorList>
    </citation>
    <scope>NUCLEOTIDE SEQUENCE [LARGE SCALE GENOMIC DNA]</scope>
</reference>
<sequence length="136" mass="15658">MPSTLAIDGAERPGWKFSSTRPAPDPRFRKYHAEGLMVGVGRLRQSKKRLKYRHTFVLLHNTTTSEARRGVRRALRASTSHFSAISRLDRARCASRCEPVAFCVFSMSLVIKTAPARRRRRRQLQFQEFHAAPKHI</sequence>
<name>A0A8S1F9M7_9PELO</name>
<accession>A0A8S1F9M7</accession>
<keyword evidence="3" id="KW-1185">Reference proteome</keyword>
<evidence type="ECO:0000313" key="3">
    <source>
        <dbReference type="Proteomes" id="UP000494206"/>
    </source>
</evidence>
<gene>
    <name evidence="2" type="ORF">CBOVIS_LOCUS9620</name>
</gene>
<organism evidence="2 3">
    <name type="scientific">Caenorhabditis bovis</name>
    <dbReference type="NCBI Taxonomy" id="2654633"/>
    <lineage>
        <taxon>Eukaryota</taxon>
        <taxon>Metazoa</taxon>
        <taxon>Ecdysozoa</taxon>
        <taxon>Nematoda</taxon>
        <taxon>Chromadorea</taxon>
        <taxon>Rhabditida</taxon>
        <taxon>Rhabditina</taxon>
        <taxon>Rhabditomorpha</taxon>
        <taxon>Rhabditoidea</taxon>
        <taxon>Rhabditidae</taxon>
        <taxon>Peloderinae</taxon>
        <taxon>Caenorhabditis</taxon>
    </lineage>
</organism>
<dbReference type="AlphaFoldDB" id="A0A8S1F9M7"/>
<proteinExistence type="predicted"/>
<evidence type="ECO:0000256" key="1">
    <source>
        <dbReference type="SAM" id="MobiDB-lite"/>
    </source>
</evidence>
<evidence type="ECO:0000313" key="2">
    <source>
        <dbReference type="EMBL" id="CAB3407741.1"/>
    </source>
</evidence>
<comment type="caution">
    <text evidence="2">The sequence shown here is derived from an EMBL/GenBank/DDBJ whole genome shotgun (WGS) entry which is preliminary data.</text>
</comment>
<protein>
    <submittedName>
        <fullName evidence="2">Uncharacterized protein</fullName>
    </submittedName>
</protein>
<dbReference type="EMBL" id="CADEPM010000006">
    <property type="protein sequence ID" value="CAB3407741.1"/>
    <property type="molecule type" value="Genomic_DNA"/>
</dbReference>
<feature type="region of interest" description="Disordered" evidence="1">
    <location>
        <begin position="1"/>
        <end position="23"/>
    </location>
</feature>